<gene>
    <name evidence="2" type="ORF">E2C01_063772</name>
</gene>
<sequence>MFRFPLHLSAELLCKTSPDWFVTSPASPERGRGTGTGDLNHQQSLTPGQICPSHPPRCPWDNRGTGEAGAATPLTTRLPGGSRGLMTLVSAVWLDLVQAGGPRQRGSTRRCEVIEARIRLGYPYGCQLGIATPDGNVGKRVSSVWSR</sequence>
<evidence type="ECO:0000256" key="1">
    <source>
        <dbReference type="SAM" id="MobiDB-lite"/>
    </source>
</evidence>
<reference evidence="2 3" key="1">
    <citation type="submission" date="2019-05" db="EMBL/GenBank/DDBJ databases">
        <title>Another draft genome of Portunus trituberculatus and its Hox gene families provides insights of decapod evolution.</title>
        <authorList>
            <person name="Jeong J.-H."/>
            <person name="Song I."/>
            <person name="Kim S."/>
            <person name="Choi T."/>
            <person name="Kim D."/>
            <person name="Ryu S."/>
            <person name="Kim W."/>
        </authorList>
    </citation>
    <scope>NUCLEOTIDE SEQUENCE [LARGE SCALE GENOMIC DNA]</scope>
    <source>
        <tissue evidence="2">Muscle</tissue>
    </source>
</reference>
<protein>
    <submittedName>
        <fullName evidence="2">Uncharacterized protein</fullName>
    </submittedName>
</protein>
<comment type="caution">
    <text evidence="2">The sequence shown here is derived from an EMBL/GenBank/DDBJ whole genome shotgun (WGS) entry which is preliminary data.</text>
</comment>
<evidence type="ECO:0000313" key="2">
    <source>
        <dbReference type="EMBL" id="MPC69544.1"/>
    </source>
</evidence>
<accession>A0A5B7HLU9</accession>
<name>A0A5B7HLU9_PORTR</name>
<keyword evidence="3" id="KW-1185">Reference proteome</keyword>
<dbReference type="Proteomes" id="UP000324222">
    <property type="component" value="Unassembled WGS sequence"/>
</dbReference>
<dbReference type="AlphaFoldDB" id="A0A5B7HLU9"/>
<dbReference type="EMBL" id="VSRR010029610">
    <property type="protein sequence ID" value="MPC69544.1"/>
    <property type="molecule type" value="Genomic_DNA"/>
</dbReference>
<feature type="region of interest" description="Disordered" evidence="1">
    <location>
        <begin position="24"/>
        <end position="77"/>
    </location>
</feature>
<organism evidence="2 3">
    <name type="scientific">Portunus trituberculatus</name>
    <name type="common">Swimming crab</name>
    <name type="synonym">Neptunus trituberculatus</name>
    <dbReference type="NCBI Taxonomy" id="210409"/>
    <lineage>
        <taxon>Eukaryota</taxon>
        <taxon>Metazoa</taxon>
        <taxon>Ecdysozoa</taxon>
        <taxon>Arthropoda</taxon>
        <taxon>Crustacea</taxon>
        <taxon>Multicrustacea</taxon>
        <taxon>Malacostraca</taxon>
        <taxon>Eumalacostraca</taxon>
        <taxon>Eucarida</taxon>
        <taxon>Decapoda</taxon>
        <taxon>Pleocyemata</taxon>
        <taxon>Brachyura</taxon>
        <taxon>Eubrachyura</taxon>
        <taxon>Portunoidea</taxon>
        <taxon>Portunidae</taxon>
        <taxon>Portuninae</taxon>
        <taxon>Portunus</taxon>
    </lineage>
</organism>
<feature type="compositionally biased region" description="Polar residues" evidence="1">
    <location>
        <begin position="37"/>
        <end position="47"/>
    </location>
</feature>
<proteinExistence type="predicted"/>
<evidence type="ECO:0000313" key="3">
    <source>
        <dbReference type="Proteomes" id="UP000324222"/>
    </source>
</evidence>